<sequence length="75" mass="8062">MTTAEWDQPVQSTSARRAAPPATRAAIPVCDDWEDDDDDADQPEDNQRIWDTANAQTPMPALILSPSSSHAAAAV</sequence>
<evidence type="ECO:0000313" key="2">
    <source>
        <dbReference type="EMBL" id="KAJ7679666.1"/>
    </source>
</evidence>
<gene>
    <name evidence="2" type="ORF">B0H17DRAFT_79014</name>
</gene>
<accession>A0AAD7GCX1</accession>
<dbReference type="AlphaFoldDB" id="A0AAD7GCX1"/>
<dbReference type="Proteomes" id="UP001221757">
    <property type="component" value="Unassembled WGS sequence"/>
</dbReference>
<keyword evidence="3" id="KW-1185">Reference proteome</keyword>
<dbReference type="EMBL" id="JARKIE010000129">
    <property type="protein sequence ID" value="KAJ7679666.1"/>
    <property type="molecule type" value="Genomic_DNA"/>
</dbReference>
<feature type="compositionally biased region" description="Polar residues" evidence="1">
    <location>
        <begin position="1"/>
        <end position="11"/>
    </location>
</feature>
<proteinExistence type="predicted"/>
<name>A0AAD7GCX1_MYCRO</name>
<reference evidence="2" key="1">
    <citation type="submission" date="2023-03" db="EMBL/GenBank/DDBJ databases">
        <title>Massive genome expansion in bonnet fungi (Mycena s.s.) driven by repeated elements and novel gene families across ecological guilds.</title>
        <authorList>
            <consortium name="Lawrence Berkeley National Laboratory"/>
            <person name="Harder C.B."/>
            <person name="Miyauchi S."/>
            <person name="Viragh M."/>
            <person name="Kuo A."/>
            <person name="Thoen E."/>
            <person name="Andreopoulos B."/>
            <person name="Lu D."/>
            <person name="Skrede I."/>
            <person name="Drula E."/>
            <person name="Henrissat B."/>
            <person name="Morin E."/>
            <person name="Kohler A."/>
            <person name="Barry K."/>
            <person name="LaButti K."/>
            <person name="Morin E."/>
            <person name="Salamov A."/>
            <person name="Lipzen A."/>
            <person name="Mereny Z."/>
            <person name="Hegedus B."/>
            <person name="Baldrian P."/>
            <person name="Stursova M."/>
            <person name="Weitz H."/>
            <person name="Taylor A."/>
            <person name="Grigoriev I.V."/>
            <person name="Nagy L.G."/>
            <person name="Martin F."/>
            <person name="Kauserud H."/>
        </authorList>
    </citation>
    <scope>NUCLEOTIDE SEQUENCE</scope>
    <source>
        <strain evidence="2">CBHHK067</strain>
    </source>
</reference>
<evidence type="ECO:0000313" key="3">
    <source>
        <dbReference type="Proteomes" id="UP001221757"/>
    </source>
</evidence>
<protein>
    <submittedName>
        <fullName evidence="2">Uncharacterized protein</fullName>
    </submittedName>
</protein>
<organism evidence="2 3">
    <name type="scientific">Mycena rosella</name>
    <name type="common">Pink bonnet</name>
    <name type="synonym">Agaricus rosellus</name>
    <dbReference type="NCBI Taxonomy" id="1033263"/>
    <lineage>
        <taxon>Eukaryota</taxon>
        <taxon>Fungi</taxon>
        <taxon>Dikarya</taxon>
        <taxon>Basidiomycota</taxon>
        <taxon>Agaricomycotina</taxon>
        <taxon>Agaricomycetes</taxon>
        <taxon>Agaricomycetidae</taxon>
        <taxon>Agaricales</taxon>
        <taxon>Marasmiineae</taxon>
        <taxon>Mycenaceae</taxon>
        <taxon>Mycena</taxon>
    </lineage>
</organism>
<feature type="region of interest" description="Disordered" evidence="1">
    <location>
        <begin position="1"/>
        <end position="75"/>
    </location>
</feature>
<feature type="compositionally biased region" description="Low complexity" evidence="1">
    <location>
        <begin position="12"/>
        <end position="26"/>
    </location>
</feature>
<feature type="compositionally biased region" description="Acidic residues" evidence="1">
    <location>
        <begin position="31"/>
        <end position="44"/>
    </location>
</feature>
<feature type="compositionally biased region" description="Polar residues" evidence="1">
    <location>
        <begin position="65"/>
        <end position="75"/>
    </location>
</feature>
<evidence type="ECO:0000256" key="1">
    <source>
        <dbReference type="SAM" id="MobiDB-lite"/>
    </source>
</evidence>
<comment type="caution">
    <text evidence="2">The sequence shown here is derived from an EMBL/GenBank/DDBJ whole genome shotgun (WGS) entry which is preliminary data.</text>
</comment>